<name>A0A0G3GUK5_9CORY</name>
<organism evidence="1 2">
    <name type="scientific">Corynebacterium mustelae</name>
    <dbReference type="NCBI Taxonomy" id="571915"/>
    <lineage>
        <taxon>Bacteria</taxon>
        <taxon>Bacillati</taxon>
        <taxon>Actinomycetota</taxon>
        <taxon>Actinomycetes</taxon>
        <taxon>Mycobacteriales</taxon>
        <taxon>Corynebacteriaceae</taxon>
        <taxon>Corynebacterium</taxon>
    </lineage>
</organism>
<dbReference type="KEGG" id="cmv:CMUST_02425"/>
<gene>
    <name evidence="1" type="ORF">CMUST_02425</name>
</gene>
<dbReference type="STRING" id="571915.CMUST_02425"/>
<proteinExistence type="predicted"/>
<reference evidence="2" key="2">
    <citation type="submission" date="2015-05" db="EMBL/GenBank/DDBJ databases">
        <title>Complete genome sequence of Corynebacterium mustelae DSM 45274, isolated from various tissues of a male ferret with lethal sepsis.</title>
        <authorList>
            <person name="Ruckert C."/>
            <person name="Albersmeier A."/>
            <person name="Winkler A."/>
            <person name="Tauch A."/>
        </authorList>
    </citation>
    <scope>NUCLEOTIDE SEQUENCE [LARGE SCALE GENOMIC DNA]</scope>
    <source>
        <strain evidence="2">DSM 45274</strain>
    </source>
</reference>
<evidence type="ECO:0000313" key="2">
    <source>
        <dbReference type="Proteomes" id="UP000035199"/>
    </source>
</evidence>
<dbReference type="PATRIC" id="fig|571915.4.peg.515"/>
<keyword evidence="2" id="KW-1185">Reference proteome</keyword>
<sequence length="202" mass="22639">MYSGYSVPVCTWYLATTPIAHLTSGEAECTLLQCGAMSATGIVADPELTAAIAEATWYAVTTLHEAHGSDFYQYSLCTTGEALRPYLSATKPGMDWWDLFDGPFALWGEEYMSKLHDVFDARWNPHRLDADYDAYCDARYRSMEETLKQLDSEGLFGTGEKRKKTLIGVLVVPPDATNTEQMIRLNPPGELLDRWLDECDES</sequence>
<accession>A0A0G3GUK5</accession>
<protein>
    <submittedName>
        <fullName evidence="1">Putative DUF4303 family protein</fullName>
    </submittedName>
</protein>
<dbReference type="Pfam" id="PF14136">
    <property type="entry name" value="DUF4303"/>
    <property type="match status" value="1"/>
</dbReference>
<reference evidence="1 2" key="1">
    <citation type="journal article" date="2015" name="Genome Announc.">
        <title>Complete Genome Sequence of the Type Strain Corynebacterium mustelae DSM 45274, Isolated from Various Tissues of a Male Ferret with Lethal Sepsis.</title>
        <authorList>
            <person name="Ruckert C."/>
            <person name="Eimer J."/>
            <person name="Winkler A."/>
            <person name="Tauch A."/>
        </authorList>
    </citation>
    <scope>NUCLEOTIDE SEQUENCE [LARGE SCALE GENOMIC DNA]</scope>
    <source>
        <strain evidence="1 2">DSM 45274</strain>
    </source>
</reference>
<dbReference type="EMBL" id="CP011542">
    <property type="protein sequence ID" value="AKK04829.1"/>
    <property type="molecule type" value="Genomic_DNA"/>
</dbReference>
<dbReference type="AlphaFoldDB" id="A0A0G3GUK5"/>
<dbReference type="InterPro" id="IPR025409">
    <property type="entry name" value="DUF4303"/>
</dbReference>
<evidence type="ECO:0000313" key="1">
    <source>
        <dbReference type="EMBL" id="AKK04829.1"/>
    </source>
</evidence>
<dbReference type="Proteomes" id="UP000035199">
    <property type="component" value="Chromosome"/>
</dbReference>